<dbReference type="PROSITE" id="PS50172">
    <property type="entry name" value="BRCT"/>
    <property type="match status" value="1"/>
</dbReference>
<dbReference type="InterPro" id="IPR036420">
    <property type="entry name" value="BRCT_dom_sf"/>
</dbReference>
<feature type="region of interest" description="Disordered" evidence="1">
    <location>
        <begin position="274"/>
        <end position="367"/>
    </location>
</feature>
<dbReference type="HOGENOM" id="CLU_343578_0_0_1"/>
<evidence type="ECO:0000313" key="4">
    <source>
        <dbReference type="Proteomes" id="UP000016930"/>
    </source>
</evidence>
<feature type="compositionally biased region" description="Polar residues" evidence="1">
    <location>
        <begin position="346"/>
        <end position="361"/>
    </location>
</feature>
<reference evidence="3 4" key="1">
    <citation type="journal article" date="2012" name="Proc. Natl. Acad. Sci. U.S.A.">
        <title>Comparative genomics of Ceriporiopsis subvermispora and Phanerochaete chrysosporium provide insight into selective ligninolysis.</title>
        <authorList>
            <person name="Fernandez-Fueyo E."/>
            <person name="Ruiz-Duenas F.J."/>
            <person name="Ferreira P."/>
            <person name="Floudas D."/>
            <person name="Hibbett D.S."/>
            <person name="Canessa P."/>
            <person name="Larrondo L.F."/>
            <person name="James T.Y."/>
            <person name="Seelenfreund D."/>
            <person name="Lobos S."/>
            <person name="Polanco R."/>
            <person name="Tello M."/>
            <person name="Honda Y."/>
            <person name="Watanabe T."/>
            <person name="Watanabe T."/>
            <person name="Ryu J.S."/>
            <person name="Kubicek C.P."/>
            <person name="Schmoll M."/>
            <person name="Gaskell J."/>
            <person name="Hammel K.E."/>
            <person name="St John F.J."/>
            <person name="Vanden Wymelenberg A."/>
            <person name="Sabat G."/>
            <person name="Splinter BonDurant S."/>
            <person name="Syed K."/>
            <person name="Yadav J.S."/>
            <person name="Doddapaneni H."/>
            <person name="Subramanian V."/>
            <person name="Lavin J.L."/>
            <person name="Oguiza J.A."/>
            <person name="Perez G."/>
            <person name="Pisabarro A.G."/>
            <person name="Ramirez L."/>
            <person name="Santoyo F."/>
            <person name="Master E."/>
            <person name="Coutinho P.M."/>
            <person name="Henrissat B."/>
            <person name="Lombard V."/>
            <person name="Magnuson J.K."/>
            <person name="Kuees U."/>
            <person name="Hori C."/>
            <person name="Igarashi K."/>
            <person name="Samejima M."/>
            <person name="Held B.W."/>
            <person name="Barry K.W."/>
            <person name="LaButti K.M."/>
            <person name="Lapidus A."/>
            <person name="Lindquist E.A."/>
            <person name="Lucas S.M."/>
            <person name="Riley R."/>
            <person name="Salamov A.A."/>
            <person name="Hoffmeister D."/>
            <person name="Schwenk D."/>
            <person name="Hadar Y."/>
            <person name="Yarden O."/>
            <person name="de Vries R.P."/>
            <person name="Wiebenga A."/>
            <person name="Stenlid J."/>
            <person name="Eastwood D."/>
            <person name="Grigoriev I.V."/>
            <person name="Berka R.M."/>
            <person name="Blanchette R.A."/>
            <person name="Kersten P."/>
            <person name="Martinez A.T."/>
            <person name="Vicuna R."/>
            <person name="Cullen D."/>
        </authorList>
    </citation>
    <scope>NUCLEOTIDE SEQUENCE [LARGE SCALE GENOMIC DNA]</scope>
    <source>
        <strain evidence="3 4">B</strain>
    </source>
</reference>
<feature type="region of interest" description="Disordered" evidence="1">
    <location>
        <begin position="762"/>
        <end position="784"/>
    </location>
</feature>
<dbReference type="STRING" id="914234.M2QYA3"/>
<feature type="compositionally biased region" description="Basic and acidic residues" evidence="1">
    <location>
        <begin position="329"/>
        <end position="338"/>
    </location>
</feature>
<feature type="compositionally biased region" description="Low complexity" evidence="1">
    <location>
        <begin position="478"/>
        <end position="489"/>
    </location>
</feature>
<feature type="compositionally biased region" description="Basic and acidic residues" evidence="1">
    <location>
        <begin position="554"/>
        <end position="573"/>
    </location>
</feature>
<dbReference type="Gene3D" id="3.40.50.10190">
    <property type="entry name" value="BRCT domain"/>
    <property type="match status" value="1"/>
</dbReference>
<feature type="compositionally biased region" description="Basic and acidic residues" evidence="1">
    <location>
        <begin position="523"/>
        <end position="546"/>
    </location>
</feature>
<organism evidence="3 4">
    <name type="scientific">Ceriporiopsis subvermispora (strain B)</name>
    <name type="common">White-rot fungus</name>
    <name type="synonym">Gelatoporia subvermispora</name>
    <dbReference type="NCBI Taxonomy" id="914234"/>
    <lineage>
        <taxon>Eukaryota</taxon>
        <taxon>Fungi</taxon>
        <taxon>Dikarya</taxon>
        <taxon>Basidiomycota</taxon>
        <taxon>Agaricomycotina</taxon>
        <taxon>Agaricomycetes</taxon>
        <taxon>Polyporales</taxon>
        <taxon>Gelatoporiaceae</taxon>
        <taxon>Gelatoporia</taxon>
    </lineage>
</organism>
<feature type="compositionally biased region" description="Low complexity" evidence="1">
    <location>
        <begin position="501"/>
        <end position="520"/>
    </location>
</feature>
<sequence length="784" mass="86409">MNASASPGPALPHPVQAHPHLFLDQAGQPFQVFVEASGITFRPKLIRLLRNGGAAICLSPNHAHIILVDPVSDEGQKFIADWAAVPEKIVLDAIWVRRSAERGRVYLADEGWGGFLLSSANAAAPGVTNGVGHQSPLPTPRQTPFEAGPSVNGSVLSNFRAYTQQSASGESISSVQRTLTTGSTQPHIAVNTGQTIVVPQGFTPADQAVSQSAIPPEVLALLQDLGRQMTASTQNQGSQYPLHLSQPFVHGQFVPDANIVPSSYMVQNRMSNASNVPSSVSAESRDVSHSSVTPGDNRRSYTPPMDSFTSHKRNRSDIETSAHSRQKGKGRESPEPRPAKIGRRYSVSSERATPEFTTPPSFQRRPSAYTSQGGNNLFVEDGRALNFVVQIDTRNRKEIIQTVKAGGGKIIADIDKADYVVLNPNSHSFRQLLERAENFQKHAVNAQFVFDCAEEQTLVEPDGYGFGGHVSKPKANRGRPSSSISSPSGKSKKSMTEADIRAASTRTSKSSSQRASKTTTVKTQKDREKVARRSSEKERSDPEPSKPKAKRAKEKSTEDTEFRYSDLSRHALLPDEPSPPPPDKIVRYVEGKNLYSQEDRDYFLRYLLILLRRDPDLTNFAIAEKMHKKMPHHSLASWNAFMGHKKIEMEAARKKAMIAWRKAIQEQRRAQQASDMESSRETPVQSMDISSRTPSTPALPRKTDFELLAEFLAGGGADTRSDDEVWEEMGRLHPSRTATGWRALWDEQGVEINEAVQKLTEAQKRNTAKQRPISSGTFVKSEIE</sequence>
<dbReference type="SUPFAM" id="SSF52113">
    <property type="entry name" value="BRCT domain"/>
    <property type="match status" value="1"/>
</dbReference>
<name>M2QYA3_CERS8</name>
<dbReference type="CDD" id="cd00027">
    <property type="entry name" value="BRCT"/>
    <property type="match status" value="1"/>
</dbReference>
<keyword evidence="4" id="KW-1185">Reference proteome</keyword>
<dbReference type="AlphaFoldDB" id="M2QYA3"/>
<dbReference type="InterPro" id="IPR001357">
    <property type="entry name" value="BRCT_dom"/>
</dbReference>
<feature type="domain" description="BRCT" evidence="2">
    <location>
        <begin position="395"/>
        <end position="466"/>
    </location>
</feature>
<evidence type="ECO:0000256" key="1">
    <source>
        <dbReference type="SAM" id="MobiDB-lite"/>
    </source>
</evidence>
<evidence type="ECO:0000259" key="2">
    <source>
        <dbReference type="PROSITE" id="PS50172"/>
    </source>
</evidence>
<dbReference type="OrthoDB" id="3267102at2759"/>
<feature type="region of interest" description="Disordered" evidence="1">
    <location>
        <begin position="667"/>
        <end position="700"/>
    </location>
</feature>
<feature type="region of interest" description="Disordered" evidence="1">
    <location>
        <begin position="464"/>
        <end position="583"/>
    </location>
</feature>
<proteinExistence type="predicted"/>
<dbReference type="Proteomes" id="UP000016930">
    <property type="component" value="Unassembled WGS sequence"/>
</dbReference>
<gene>
    <name evidence="3" type="ORF">CERSUDRAFT_110666</name>
</gene>
<protein>
    <recommendedName>
        <fullName evidence="2">BRCT domain-containing protein</fullName>
    </recommendedName>
</protein>
<feature type="compositionally biased region" description="Polar residues" evidence="1">
    <location>
        <begin position="670"/>
        <end position="696"/>
    </location>
</feature>
<dbReference type="Pfam" id="PF16589">
    <property type="entry name" value="BRCT_2"/>
    <property type="match status" value="1"/>
</dbReference>
<evidence type="ECO:0000313" key="3">
    <source>
        <dbReference type="EMBL" id="EMD42123.1"/>
    </source>
</evidence>
<dbReference type="EMBL" id="KB445791">
    <property type="protein sequence ID" value="EMD42123.1"/>
    <property type="molecule type" value="Genomic_DNA"/>
</dbReference>
<accession>M2QYA3</accession>